<proteinExistence type="predicted"/>
<evidence type="ECO:0000313" key="2">
    <source>
        <dbReference type="Proteomes" id="UP000501058"/>
    </source>
</evidence>
<keyword evidence="2" id="KW-1185">Reference proteome</keyword>
<accession>A0A6G7Y9N0</accession>
<dbReference type="KEGG" id="prv:G7070_15350"/>
<protein>
    <submittedName>
        <fullName evidence="1">DUF952 domain-containing protein</fullName>
    </submittedName>
</protein>
<dbReference type="EMBL" id="CP049865">
    <property type="protein sequence ID" value="QIK73386.1"/>
    <property type="molecule type" value="Genomic_DNA"/>
</dbReference>
<reference evidence="1 2" key="1">
    <citation type="submission" date="2020-03" db="EMBL/GenBank/DDBJ databases">
        <title>Propioniciclava sp. nov., isolated from Hydrophilus acuminatus.</title>
        <authorList>
            <person name="Hyun D.-W."/>
            <person name="Bae J.-W."/>
        </authorList>
    </citation>
    <scope>NUCLEOTIDE SEQUENCE [LARGE SCALE GENOMIC DNA]</scope>
    <source>
        <strain evidence="1 2">HDW11</strain>
    </source>
</reference>
<sequence>MAESLPLWHVSERSLWEEALGAGVYRWSTRGRTLGDEGFIHFCYPSQLEWVARHFYDGVTEPLVILEVNRDALGAPIRLESVLGSEERFPHLYGPLPTRAVAFVRTLEITAEAITIGDPEHVDRTGG</sequence>
<dbReference type="InterPro" id="IPR009297">
    <property type="entry name" value="DUF952"/>
</dbReference>
<dbReference type="Gene3D" id="3.20.170.20">
    <property type="entry name" value="Protein of unknown function DUF952"/>
    <property type="match status" value="1"/>
</dbReference>
<dbReference type="PANTHER" id="PTHR34129">
    <property type="entry name" value="BLR1139 PROTEIN"/>
    <property type="match status" value="1"/>
</dbReference>
<dbReference type="RefSeq" id="WP_166234455.1">
    <property type="nucleotide sequence ID" value="NZ_CP049865.1"/>
</dbReference>
<dbReference type="Pfam" id="PF06108">
    <property type="entry name" value="DUF952"/>
    <property type="match status" value="1"/>
</dbReference>
<dbReference type="PANTHER" id="PTHR34129:SF1">
    <property type="entry name" value="DUF952 DOMAIN-CONTAINING PROTEIN"/>
    <property type="match status" value="1"/>
</dbReference>
<organism evidence="1 2">
    <name type="scientific">Propioniciclava coleopterorum</name>
    <dbReference type="NCBI Taxonomy" id="2714937"/>
    <lineage>
        <taxon>Bacteria</taxon>
        <taxon>Bacillati</taxon>
        <taxon>Actinomycetota</taxon>
        <taxon>Actinomycetes</taxon>
        <taxon>Propionibacteriales</taxon>
        <taxon>Propionibacteriaceae</taxon>
        <taxon>Propioniciclava</taxon>
    </lineage>
</organism>
<evidence type="ECO:0000313" key="1">
    <source>
        <dbReference type="EMBL" id="QIK73386.1"/>
    </source>
</evidence>
<dbReference type="AlphaFoldDB" id="A0A6G7Y9N0"/>
<name>A0A6G7Y9N0_9ACTN</name>
<gene>
    <name evidence="1" type="ORF">G7070_15350</name>
</gene>
<dbReference type="Proteomes" id="UP000501058">
    <property type="component" value="Chromosome"/>
</dbReference>
<dbReference type="SUPFAM" id="SSF56399">
    <property type="entry name" value="ADP-ribosylation"/>
    <property type="match status" value="1"/>
</dbReference>